<dbReference type="EMBL" id="JAGINW010000001">
    <property type="protein sequence ID" value="MBP2320341.1"/>
    <property type="molecule type" value="Genomic_DNA"/>
</dbReference>
<proteinExistence type="predicted"/>
<comment type="caution">
    <text evidence="1">The sequence shown here is derived from an EMBL/GenBank/DDBJ whole genome shotgun (WGS) entry which is preliminary data.</text>
</comment>
<name>A0ABS4T7E0_9PSEU</name>
<evidence type="ECO:0000313" key="1">
    <source>
        <dbReference type="EMBL" id="MBP2320341.1"/>
    </source>
</evidence>
<evidence type="ECO:0000313" key="2">
    <source>
        <dbReference type="Proteomes" id="UP001519332"/>
    </source>
</evidence>
<sequence length="70" mass="7693">MNSHGTLFGGFGTGSWVPGLWRNGEWTAIQADKQPATYPFGDVTDDEVLIGNYRVGSDQRAARWFCAQQG</sequence>
<organism evidence="1 2">
    <name type="scientific">Kibdelosporangium banguiense</name>
    <dbReference type="NCBI Taxonomy" id="1365924"/>
    <lineage>
        <taxon>Bacteria</taxon>
        <taxon>Bacillati</taxon>
        <taxon>Actinomycetota</taxon>
        <taxon>Actinomycetes</taxon>
        <taxon>Pseudonocardiales</taxon>
        <taxon>Pseudonocardiaceae</taxon>
        <taxon>Kibdelosporangium</taxon>
    </lineage>
</organism>
<protein>
    <submittedName>
        <fullName evidence="1">Uncharacterized protein</fullName>
    </submittedName>
</protein>
<reference evidence="1 2" key="1">
    <citation type="submission" date="2021-03" db="EMBL/GenBank/DDBJ databases">
        <title>Sequencing the genomes of 1000 actinobacteria strains.</title>
        <authorList>
            <person name="Klenk H.-P."/>
        </authorList>
    </citation>
    <scope>NUCLEOTIDE SEQUENCE [LARGE SCALE GENOMIC DNA]</scope>
    <source>
        <strain evidence="1 2">DSM 46670</strain>
    </source>
</reference>
<dbReference type="Proteomes" id="UP001519332">
    <property type="component" value="Unassembled WGS sequence"/>
</dbReference>
<accession>A0ABS4T7E0</accession>
<keyword evidence="2" id="KW-1185">Reference proteome</keyword>
<gene>
    <name evidence="1" type="ORF">JOF56_000726</name>
</gene>
<dbReference type="RefSeq" id="WP_209634354.1">
    <property type="nucleotide sequence ID" value="NZ_JAGINW010000001.1"/>
</dbReference>